<dbReference type="PANTHER" id="PTHR11370:SF5">
    <property type="entry name" value="DNA REPAIR PROTEIN XRCC1"/>
    <property type="match status" value="1"/>
</dbReference>
<dbReference type="Gramene" id="Pp3c21_18730V3.1">
    <property type="protein sequence ID" value="Pp3c21_18730V3.1"/>
    <property type="gene ID" value="Pp3c21_18730"/>
</dbReference>
<dbReference type="Proteomes" id="UP000006727">
    <property type="component" value="Chromosome 21"/>
</dbReference>
<accession>A0A2K1ISI6</accession>
<gene>
    <name evidence="2" type="ORF">PHYPA_026367</name>
</gene>
<name>A0A2K1ISI6_PHYPA</name>
<dbReference type="STRING" id="3218.A0A2K1ISI6"/>
<sequence length="419" mass="47094">MSKLKCRNQSPDRKEIVGNKKPKIEKVVKEEIVAGSEAAEERKMEKVSKKKLVIGYGAVKTASHNQDLRLDCSPFPRKEGSMSKTKSKNRSPDRQDIVGNLKPKIEKVTSVVAVVGSEASKNLDIAQSSNYMRDRIPGTSAAALKKRKTEGFENVGIEIHAASEVRKSDDVHTNRRDVVAQAPSRTKPQSANESGKAVRALIKCYRKAFSSQYQGYKILQEQCFGLKVWKWERNIVETGQVIALFLFVLSRTPQNLNKPKRLGAPLCPRNGFRSATSKENLLRSKVYKSNCGSLEEVTQWVYDDLESTRSWLQQRDPKPELEDLEFIAAQGIMVRFEDIIKGLQDNQGVASIVGSWECVPQAVKELRAMEGGREGYLKCTRSSMLREADRLKCVYTDVLSPIFVADSKKPLSDIQKKKQ</sequence>
<feature type="compositionally biased region" description="Basic and acidic residues" evidence="1">
    <location>
        <begin position="69"/>
        <end position="81"/>
    </location>
</feature>
<dbReference type="EnsemblPlants" id="Pp3c21_18730V3.2">
    <property type="protein sequence ID" value="Pp3c21_18730V3.2"/>
    <property type="gene ID" value="Pp3c21_18730"/>
</dbReference>
<dbReference type="EMBL" id="ABEU02000021">
    <property type="protein sequence ID" value="PNR32241.1"/>
    <property type="molecule type" value="Genomic_DNA"/>
</dbReference>
<proteinExistence type="predicted"/>
<dbReference type="EnsemblPlants" id="Pp3c21_18730V3.1">
    <property type="protein sequence ID" value="Pp3c21_18730V3.1"/>
    <property type="gene ID" value="Pp3c21_18730"/>
</dbReference>
<evidence type="ECO:0000313" key="4">
    <source>
        <dbReference type="Proteomes" id="UP000006727"/>
    </source>
</evidence>
<organism evidence="2">
    <name type="scientific">Physcomitrium patens</name>
    <name type="common">Spreading-leaved earth moss</name>
    <name type="synonym">Physcomitrella patens</name>
    <dbReference type="NCBI Taxonomy" id="3218"/>
    <lineage>
        <taxon>Eukaryota</taxon>
        <taxon>Viridiplantae</taxon>
        <taxon>Streptophyta</taxon>
        <taxon>Embryophyta</taxon>
        <taxon>Bryophyta</taxon>
        <taxon>Bryophytina</taxon>
        <taxon>Bryopsida</taxon>
        <taxon>Funariidae</taxon>
        <taxon>Funariales</taxon>
        <taxon>Funariaceae</taxon>
        <taxon>Physcomitrium</taxon>
    </lineage>
</organism>
<reference evidence="2 4" key="2">
    <citation type="journal article" date="2018" name="Plant J.">
        <title>The Physcomitrella patens chromosome-scale assembly reveals moss genome structure and evolution.</title>
        <authorList>
            <person name="Lang D."/>
            <person name="Ullrich K.K."/>
            <person name="Murat F."/>
            <person name="Fuchs J."/>
            <person name="Jenkins J."/>
            <person name="Haas F.B."/>
            <person name="Piednoel M."/>
            <person name="Gundlach H."/>
            <person name="Van Bel M."/>
            <person name="Meyberg R."/>
            <person name="Vives C."/>
            <person name="Morata J."/>
            <person name="Symeonidi A."/>
            <person name="Hiss M."/>
            <person name="Muchero W."/>
            <person name="Kamisugi Y."/>
            <person name="Saleh O."/>
            <person name="Blanc G."/>
            <person name="Decker E.L."/>
            <person name="van Gessel N."/>
            <person name="Grimwood J."/>
            <person name="Hayes R.D."/>
            <person name="Graham S.W."/>
            <person name="Gunter L.E."/>
            <person name="McDaniel S.F."/>
            <person name="Hoernstein S.N.W."/>
            <person name="Larsson A."/>
            <person name="Li F.W."/>
            <person name="Perroud P.F."/>
            <person name="Phillips J."/>
            <person name="Ranjan P."/>
            <person name="Rokshar D.S."/>
            <person name="Rothfels C.J."/>
            <person name="Schneider L."/>
            <person name="Shu S."/>
            <person name="Stevenson D.W."/>
            <person name="Thummler F."/>
            <person name="Tillich M."/>
            <person name="Villarreal Aguilar J.C."/>
            <person name="Widiez T."/>
            <person name="Wong G.K."/>
            <person name="Wymore A."/>
            <person name="Zhang Y."/>
            <person name="Zimmer A.D."/>
            <person name="Quatrano R.S."/>
            <person name="Mayer K.F.X."/>
            <person name="Goodstein D."/>
            <person name="Casacuberta J.M."/>
            <person name="Vandepoele K."/>
            <person name="Reski R."/>
            <person name="Cuming A.C."/>
            <person name="Tuskan G.A."/>
            <person name="Maumus F."/>
            <person name="Salse J."/>
            <person name="Schmutz J."/>
            <person name="Rensing S.A."/>
        </authorList>
    </citation>
    <scope>NUCLEOTIDE SEQUENCE [LARGE SCALE GENOMIC DNA]</scope>
    <source>
        <strain evidence="3 4">cv. Gransden 2004</strain>
    </source>
</reference>
<evidence type="ECO:0000256" key="1">
    <source>
        <dbReference type="SAM" id="MobiDB-lite"/>
    </source>
</evidence>
<feature type="region of interest" description="Disordered" evidence="1">
    <location>
        <begin position="69"/>
        <end position="97"/>
    </location>
</feature>
<protein>
    <submittedName>
        <fullName evidence="2 3">Uncharacterized protein</fullName>
    </submittedName>
</protein>
<evidence type="ECO:0000313" key="2">
    <source>
        <dbReference type="EMBL" id="PNR32241.1"/>
    </source>
</evidence>
<reference evidence="3" key="3">
    <citation type="submission" date="2020-12" db="UniProtKB">
        <authorList>
            <consortium name="EnsemblPlants"/>
        </authorList>
    </citation>
    <scope>IDENTIFICATION</scope>
</reference>
<dbReference type="Gramene" id="Pp3c21_18730V3.2">
    <property type="protein sequence ID" value="Pp3c21_18730V3.2"/>
    <property type="gene ID" value="Pp3c21_18730"/>
</dbReference>
<dbReference type="PANTHER" id="PTHR11370">
    <property type="entry name" value="DNA-REPAIR PROTEIN XRCC1"/>
    <property type="match status" value="1"/>
</dbReference>
<dbReference type="AlphaFoldDB" id="A0A2K1ISI6"/>
<evidence type="ECO:0000313" key="3">
    <source>
        <dbReference type="EnsemblPlants" id="Pp3c21_18730V3.1"/>
    </source>
</evidence>
<dbReference type="InParanoid" id="A0A2K1ISI6"/>
<reference evidence="2 4" key="1">
    <citation type="journal article" date="2008" name="Science">
        <title>The Physcomitrella genome reveals evolutionary insights into the conquest of land by plants.</title>
        <authorList>
            <person name="Rensing S."/>
            <person name="Lang D."/>
            <person name="Zimmer A."/>
            <person name="Terry A."/>
            <person name="Salamov A."/>
            <person name="Shapiro H."/>
            <person name="Nishiyama T."/>
            <person name="Perroud P.-F."/>
            <person name="Lindquist E."/>
            <person name="Kamisugi Y."/>
            <person name="Tanahashi T."/>
            <person name="Sakakibara K."/>
            <person name="Fujita T."/>
            <person name="Oishi K."/>
            <person name="Shin-I T."/>
            <person name="Kuroki Y."/>
            <person name="Toyoda A."/>
            <person name="Suzuki Y."/>
            <person name="Hashimoto A."/>
            <person name="Yamaguchi K."/>
            <person name="Sugano A."/>
            <person name="Kohara Y."/>
            <person name="Fujiyama A."/>
            <person name="Anterola A."/>
            <person name="Aoki S."/>
            <person name="Ashton N."/>
            <person name="Barbazuk W.B."/>
            <person name="Barker E."/>
            <person name="Bennetzen J."/>
            <person name="Bezanilla M."/>
            <person name="Blankenship R."/>
            <person name="Cho S.H."/>
            <person name="Dutcher S."/>
            <person name="Estelle M."/>
            <person name="Fawcett J.A."/>
            <person name="Gundlach H."/>
            <person name="Hanada K."/>
            <person name="Heyl A."/>
            <person name="Hicks K.A."/>
            <person name="Hugh J."/>
            <person name="Lohr M."/>
            <person name="Mayer K."/>
            <person name="Melkozernov A."/>
            <person name="Murata T."/>
            <person name="Nelson D."/>
            <person name="Pils B."/>
            <person name="Prigge M."/>
            <person name="Reiss B."/>
            <person name="Renner T."/>
            <person name="Rombauts S."/>
            <person name="Rushton P."/>
            <person name="Sanderfoot A."/>
            <person name="Schween G."/>
            <person name="Shiu S.-H."/>
            <person name="Stueber K."/>
            <person name="Theodoulou F.L."/>
            <person name="Tu H."/>
            <person name="Van de Peer Y."/>
            <person name="Verrier P.J."/>
            <person name="Waters E."/>
            <person name="Wood A."/>
            <person name="Yang L."/>
            <person name="Cove D."/>
            <person name="Cuming A."/>
            <person name="Hasebe M."/>
            <person name="Lucas S."/>
            <person name="Mishler D.B."/>
            <person name="Reski R."/>
            <person name="Grigoriev I."/>
            <person name="Quatrano R.S."/>
            <person name="Boore J.L."/>
        </authorList>
    </citation>
    <scope>NUCLEOTIDE SEQUENCE [LARGE SCALE GENOMIC DNA]</scope>
    <source>
        <strain evidence="3 4">cv. Gransden 2004</strain>
    </source>
</reference>
<keyword evidence="4" id="KW-1185">Reference proteome</keyword>